<evidence type="ECO:0000256" key="6">
    <source>
        <dbReference type="ARBA" id="ARBA00048233"/>
    </source>
</evidence>
<sequence>MSEPTWDDDILPKIFTTPFWISPPEAAQKKAQWWLKAMIPFLITLTDYNSVCEWADTIYYHMASGNMPLGDDPFPDDACEMFRVWVNQGMRQRTTDPIASRVIPLPNTRLDPDAGIPKTTVRKDILSLTEDELNHYRMQVDDILKAGQVIDGNDITLWQKIGYLHCNWCLHYQEGFLPWHRANLLYVENLIGCRIPYWNWYAAESSDPNSPSSGIPQAFLDETYIHPKTGESRPNPLKYACSKDGVSKSTNLQPSIQYIQRFPCLNDPQKYPGEYAKWVAYFTTFHEQTSKALGTSRFSVPQGNGYPWANIPGFDIPMDDSEYNRDPTALTFDNLFEQAHDNYHGFIGPDMSDNSYTAFDPVFYSLHANVDRVFEMFLKANPTSQFSSNVPLEPFKGPLATTLAEGNPLKSVYTTLGDMVKPSKSLGYTFGEPVYQDYGATPLASKHMGAKASLQPDLYVTANTWVAATSALADKNNDQLKAIIEFDGVRCTNASYTIDVFISDSEGFAPPEGQVDTSQKEYVGRMTRINMGEGTDKGRCVKKGVKRMMFVDPAKLEGFQRENIKVYQVVRDMDQGTVVPKEVYEKLPGFVAKIVWGIPS</sequence>
<dbReference type="PROSITE" id="PS00498">
    <property type="entry name" value="TYROSINASE_2"/>
    <property type="match status" value="1"/>
</dbReference>
<dbReference type="PROSITE" id="PS00497">
    <property type="entry name" value="TYROSINASE_1"/>
    <property type="match status" value="1"/>
</dbReference>
<evidence type="ECO:0000259" key="8">
    <source>
        <dbReference type="PROSITE" id="PS00497"/>
    </source>
</evidence>
<dbReference type="Proteomes" id="UP001373714">
    <property type="component" value="Unassembled WGS sequence"/>
</dbReference>
<comment type="catalytic activity">
    <reaction evidence="7">
        <text>L-tyrosine + O2 = L-dopaquinone + H2O</text>
        <dbReference type="Rhea" id="RHEA:18117"/>
        <dbReference type="ChEBI" id="CHEBI:15377"/>
        <dbReference type="ChEBI" id="CHEBI:15379"/>
        <dbReference type="ChEBI" id="CHEBI:57924"/>
        <dbReference type="ChEBI" id="CHEBI:58315"/>
        <dbReference type="EC" id="1.14.18.1"/>
    </reaction>
</comment>
<reference evidence="10 11" key="1">
    <citation type="submission" date="2019-10" db="EMBL/GenBank/DDBJ databases">
        <authorList>
            <person name="Palmer J.M."/>
        </authorList>
    </citation>
    <scope>NUCLEOTIDE SEQUENCE [LARGE SCALE GENOMIC DNA]</scope>
    <source>
        <strain evidence="10 11">TWF730</strain>
    </source>
</reference>
<dbReference type="PRINTS" id="PR00092">
    <property type="entry name" value="TYROSINASE"/>
</dbReference>
<keyword evidence="5" id="KW-0470">Melanin biosynthesis</keyword>
<keyword evidence="11" id="KW-1185">Reference proteome</keyword>
<dbReference type="InterPro" id="IPR002227">
    <property type="entry name" value="Tyrosinase_Cu-bd"/>
</dbReference>
<dbReference type="EC" id="1.14.18.1" evidence="2"/>
<dbReference type="PANTHER" id="PTHR11474">
    <property type="entry name" value="TYROSINASE FAMILY MEMBER"/>
    <property type="match status" value="1"/>
</dbReference>
<evidence type="ECO:0000256" key="1">
    <source>
        <dbReference type="ARBA" id="ARBA00009928"/>
    </source>
</evidence>
<name>A0AAV9V0T6_9PEZI</name>
<evidence type="ECO:0000256" key="5">
    <source>
        <dbReference type="ARBA" id="ARBA00023101"/>
    </source>
</evidence>
<evidence type="ECO:0000256" key="4">
    <source>
        <dbReference type="ARBA" id="ARBA00023008"/>
    </source>
</evidence>
<dbReference type="EMBL" id="JAVHNS010000006">
    <property type="protein sequence ID" value="KAK6352359.1"/>
    <property type="molecule type" value="Genomic_DNA"/>
</dbReference>
<comment type="similarity">
    <text evidence="1">Belongs to the tyrosinase family.</text>
</comment>
<evidence type="ECO:0000256" key="3">
    <source>
        <dbReference type="ARBA" id="ARBA00022723"/>
    </source>
</evidence>
<dbReference type="InterPro" id="IPR050316">
    <property type="entry name" value="Tyrosinase/Hemocyanin"/>
</dbReference>
<keyword evidence="4" id="KW-0186">Copper</keyword>
<dbReference type="GO" id="GO:0004503">
    <property type="term" value="F:tyrosinase activity"/>
    <property type="evidence" value="ECO:0007669"/>
    <property type="project" value="UniProtKB-EC"/>
</dbReference>
<accession>A0AAV9V0T6</accession>
<gene>
    <name evidence="10" type="ORF">TWF730_009188</name>
</gene>
<dbReference type="Pfam" id="PF00264">
    <property type="entry name" value="Tyrosinase"/>
    <property type="match status" value="1"/>
</dbReference>
<feature type="domain" description="Tyrosinase copper-binding" evidence="9">
    <location>
        <begin position="360"/>
        <end position="371"/>
    </location>
</feature>
<keyword evidence="3" id="KW-0479">Metal-binding</keyword>
<dbReference type="GO" id="GO:0042438">
    <property type="term" value="P:melanin biosynthetic process"/>
    <property type="evidence" value="ECO:0007669"/>
    <property type="project" value="UniProtKB-KW"/>
</dbReference>
<organism evidence="10 11">
    <name type="scientific">Orbilia blumenaviensis</name>
    <dbReference type="NCBI Taxonomy" id="1796055"/>
    <lineage>
        <taxon>Eukaryota</taxon>
        <taxon>Fungi</taxon>
        <taxon>Dikarya</taxon>
        <taxon>Ascomycota</taxon>
        <taxon>Pezizomycotina</taxon>
        <taxon>Orbiliomycetes</taxon>
        <taxon>Orbiliales</taxon>
        <taxon>Orbiliaceae</taxon>
        <taxon>Orbilia</taxon>
    </lineage>
</organism>
<feature type="domain" description="Tyrosinase copper-binding" evidence="8">
    <location>
        <begin position="171"/>
        <end position="188"/>
    </location>
</feature>
<comment type="catalytic activity">
    <reaction evidence="6">
        <text>2 L-dopa + O2 = 2 L-dopaquinone + 2 H2O</text>
        <dbReference type="Rhea" id="RHEA:34287"/>
        <dbReference type="ChEBI" id="CHEBI:15377"/>
        <dbReference type="ChEBI" id="CHEBI:15379"/>
        <dbReference type="ChEBI" id="CHEBI:57504"/>
        <dbReference type="ChEBI" id="CHEBI:57924"/>
        <dbReference type="EC" id="1.14.18.1"/>
    </reaction>
</comment>
<dbReference type="AlphaFoldDB" id="A0AAV9V0T6"/>
<protein>
    <recommendedName>
        <fullName evidence="2">tyrosinase</fullName>
        <ecNumber evidence="2">1.14.18.1</ecNumber>
    </recommendedName>
</protein>
<proteinExistence type="inferred from homology"/>
<evidence type="ECO:0000259" key="9">
    <source>
        <dbReference type="PROSITE" id="PS00498"/>
    </source>
</evidence>
<dbReference type="SUPFAM" id="SSF48056">
    <property type="entry name" value="Di-copper centre-containing domain"/>
    <property type="match status" value="1"/>
</dbReference>
<dbReference type="GO" id="GO:0046872">
    <property type="term" value="F:metal ion binding"/>
    <property type="evidence" value="ECO:0007669"/>
    <property type="project" value="UniProtKB-KW"/>
</dbReference>
<evidence type="ECO:0000313" key="10">
    <source>
        <dbReference type="EMBL" id="KAK6352359.1"/>
    </source>
</evidence>
<evidence type="ECO:0000256" key="7">
    <source>
        <dbReference type="ARBA" id="ARBA00048881"/>
    </source>
</evidence>
<evidence type="ECO:0000256" key="2">
    <source>
        <dbReference type="ARBA" id="ARBA00011906"/>
    </source>
</evidence>
<comment type="caution">
    <text evidence="10">The sequence shown here is derived from an EMBL/GenBank/DDBJ whole genome shotgun (WGS) entry which is preliminary data.</text>
</comment>
<evidence type="ECO:0000313" key="11">
    <source>
        <dbReference type="Proteomes" id="UP001373714"/>
    </source>
</evidence>
<dbReference type="InterPro" id="IPR008922">
    <property type="entry name" value="Di-copper_centre_dom_sf"/>
</dbReference>
<dbReference type="Gene3D" id="1.10.1280.10">
    <property type="entry name" value="Di-copper center containing domain from catechol oxidase"/>
    <property type="match status" value="1"/>
</dbReference>
<dbReference type="PANTHER" id="PTHR11474:SF76">
    <property type="entry name" value="SHKT DOMAIN-CONTAINING PROTEIN"/>
    <property type="match status" value="1"/>
</dbReference>